<organism evidence="2 4">
    <name type="scientific">Phytophthora kernoviae</name>
    <dbReference type="NCBI Taxonomy" id="325452"/>
    <lineage>
        <taxon>Eukaryota</taxon>
        <taxon>Sar</taxon>
        <taxon>Stramenopiles</taxon>
        <taxon>Oomycota</taxon>
        <taxon>Peronosporomycetes</taxon>
        <taxon>Peronosporales</taxon>
        <taxon>Peronosporaceae</taxon>
        <taxon>Phytophthora</taxon>
    </lineage>
</organism>
<gene>
    <name evidence="3" type="ORF">BBJ29_008554</name>
    <name evidence="2" type="ORF">BBP00_00008915</name>
</gene>
<evidence type="ECO:0000256" key="1">
    <source>
        <dbReference type="SAM" id="MobiDB-lite"/>
    </source>
</evidence>
<dbReference type="EMBL" id="MBAD02000747">
    <property type="protein sequence ID" value="RLN63326.1"/>
    <property type="molecule type" value="Genomic_DNA"/>
</dbReference>
<dbReference type="Proteomes" id="UP000284657">
    <property type="component" value="Unassembled WGS sequence"/>
</dbReference>
<comment type="caution">
    <text evidence="2">The sequence shown here is derived from an EMBL/GenBank/DDBJ whole genome shotgun (WGS) entry which is preliminary data.</text>
</comment>
<reference evidence="4 5" key="1">
    <citation type="submission" date="2018-07" db="EMBL/GenBank/DDBJ databases">
        <title>Genome sequencing of oomycete isolates from Chile give support for New Zealand origin for Phytophthora kernoviae and make available the first Nothophytophthora sp. genome.</title>
        <authorList>
            <person name="Studholme D.J."/>
            <person name="Sanfuentes E."/>
            <person name="Panda P."/>
            <person name="Hill R."/>
            <person name="Sambles C."/>
            <person name="Grant M."/>
            <person name="Williams N.M."/>
            <person name="Mcdougal R.L."/>
        </authorList>
    </citation>
    <scope>NUCLEOTIDE SEQUENCE [LARGE SCALE GENOMIC DNA]</scope>
    <source>
        <strain evidence="2">Chile6</strain>
        <strain evidence="3">Chile7</strain>
    </source>
</reference>
<protein>
    <submittedName>
        <fullName evidence="2">Uncharacterized protein</fullName>
    </submittedName>
</protein>
<dbReference type="OrthoDB" id="124420at2759"/>
<dbReference type="Proteomes" id="UP000277300">
    <property type="component" value="Unassembled WGS sequence"/>
</dbReference>
<evidence type="ECO:0000313" key="5">
    <source>
        <dbReference type="Proteomes" id="UP000284657"/>
    </source>
</evidence>
<feature type="compositionally biased region" description="Basic and acidic residues" evidence="1">
    <location>
        <begin position="335"/>
        <end position="344"/>
    </location>
</feature>
<dbReference type="AlphaFoldDB" id="A0A3F2RG41"/>
<evidence type="ECO:0000313" key="4">
    <source>
        <dbReference type="Proteomes" id="UP000277300"/>
    </source>
</evidence>
<accession>A0A3F2RG41</accession>
<sequence length="344" mass="37510">MEPFTTLVLLVSMAAVGFAVKRWLGGRLSPLKDHSKKLDQVQPDGVNIVAPKPVHERRLKLALPDLSSIQIRSPVGPMKSSIRSALKELRSRQMVQTLCSKFESRLKVPGEDEQSIAKKPLLETPQILQSAVTRRREVTAAPLPQAVLVSGLTTENAVTTAARSNNLNKFLRSYASNLDMAISAERNVIMIAESDDSSGAEDEIVLTPPAPIVETAAQAAVANSNPGMEFELNLQTLQLGSEYSNQCDSSPTADDESDVAVLVEGTDCEQLVDDDHEEGNNHPRINIKGFTSSKYTTDKQAGPETMTRDQDSKPETSAPASKLNLARFHQQVPANDRRLHALKL</sequence>
<feature type="compositionally biased region" description="Polar residues" evidence="1">
    <location>
        <begin position="289"/>
        <end position="299"/>
    </location>
</feature>
<name>A0A3F2RG41_9STRA</name>
<evidence type="ECO:0000313" key="3">
    <source>
        <dbReference type="EMBL" id="RLN63326.1"/>
    </source>
</evidence>
<evidence type="ECO:0000313" key="2">
    <source>
        <dbReference type="EMBL" id="RLN54477.1"/>
    </source>
</evidence>
<dbReference type="EMBL" id="MBDO02000510">
    <property type="protein sequence ID" value="RLN54477.1"/>
    <property type="molecule type" value="Genomic_DNA"/>
</dbReference>
<proteinExistence type="predicted"/>
<feature type="region of interest" description="Disordered" evidence="1">
    <location>
        <begin position="273"/>
        <end position="344"/>
    </location>
</feature>